<evidence type="ECO:0000313" key="5">
    <source>
        <dbReference type="EMBL" id="NGO38724.1"/>
    </source>
</evidence>
<dbReference type="GO" id="GO:0008236">
    <property type="term" value="F:serine-type peptidase activity"/>
    <property type="evidence" value="ECO:0007669"/>
    <property type="project" value="InterPro"/>
</dbReference>
<protein>
    <submittedName>
        <fullName evidence="5">Prolyl oligopeptidase family serine peptidase</fullName>
    </submittedName>
</protein>
<dbReference type="Pfam" id="PF00930">
    <property type="entry name" value="DPPIV_N"/>
    <property type="match status" value="1"/>
</dbReference>
<dbReference type="Pfam" id="PF00326">
    <property type="entry name" value="Peptidase_S9"/>
    <property type="match status" value="1"/>
</dbReference>
<feature type="region of interest" description="Disordered" evidence="1">
    <location>
        <begin position="85"/>
        <end position="112"/>
    </location>
</feature>
<dbReference type="InterPro" id="IPR024053">
    <property type="entry name" value="VHL_beta_dom"/>
</dbReference>
<evidence type="ECO:0000313" key="6">
    <source>
        <dbReference type="Proteomes" id="UP000477311"/>
    </source>
</evidence>
<dbReference type="SUPFAM" id="SSF55486">
    <property type="entry name" value="Metalloproteases ('zincins'), catalytic domain"/>
    <property type="match status" value="1"/>
</dbReference>
<dbReference type="InterPro" id="IPR001375">
    <property type="entry name" value="Peptidase_S9_cat"/>
</dbReference>
<accession>A0A6M1RTJ3</accession>
<feature type="region of interest" description="Disordered" evidence="1">
    <location>
        <begin position="1"/>
        <end position="21"/>
    </location>
</feature>
<feature type="region of interest" description="Disordered" evidence="1">
    <location>
        <begin position="698"/>
        <end position="731"/>
    </location>
</feature>
<comment type="caution">
    <text evidence="5">The sequence shown here is derived from an EMBL/GenBank/DDBJ whole genome shotgun (WGS) entry which is preliminary data.</text>
</comment>
<feature type="domain" description="Dipeptidylpeptidase IV N-terminal" evidence="3">
    <location>
        <begin position="832"/>
        <end position="1124"/>
    </location>
</feature>
<proteinExistence type="predicted"/>
<sequence length="1427" mass="163302">MCPTNTDLPSTRSHTPPTPPDTRAIKFLALVLLLVLGSPSRPSPLMAQVQRPDPFEPPPARCDAPPVTAPPDRFFEMISNRLALANPSHRHRTADDTHPTGRANPGRPTQNELQQELALYRTFYRKYLDIHGLPVVAHADVADLALQRTYEIVTHMLAGRPDILHTMVTQQMYLIIIGKHQRYTDMPEYRHHPDPDFINERVRGTGGNPTSFGEENLLSLPIDRYDDESIAVHEFAHTIDAALRHLDPAWPDRLRAAYENARSRRLWHLTYAETNPAEYWAELVQCYFDCNRTNNWNHGPIGTREALRAHDPIGYQLVHETLRLPPHQDWRYRWLQPLPAVTTPPRIGPWKQLDPWYTEFTWAREFPILARSARDEALLHANHTLRRMFAYRHDILKALIQDGLKLVILAPTETLADLPEFRNHPQTPTADPSNRSPGFYPQQKLLVVHEENVLANPHQPGQTDNQIVAIFAEALHRVAGTRPVLTNFRPSQQYELRVKRLDETFDQRLTQLHRQALAQGRWQNSPAARNPSAYWVAGVLAYFDAAGARNHSTDPLPKTREQLQQYDPDLYSLVHETMAFEGRPDWRYEPWSPPAANTSPPQRAGTPRIYRARFQPHWFDQNRQFWYRNDLPGNRREFILVHAEQGRREPAFDHQAVARQMGPDTDPERLPIEELQFSEDGRSVLLIGRTRAWRLDRLNGTLTPEPTPPPVSGDLTPEQRPRPSRRTGPETEIVFVNQLDQPVRIFWLDEDGRRQPYGTLEPGARRTQHTYSGHVWLLTDTEERPLAVFEATDTPATAVLDRESLSRRRTTTRAPRPPAGRSSPTAGERVESPDGRFTAFVRNHNIHLQRPDGSQVTLTSDGSPNHTYTHLSWSPDGRVLLAWRMQPVETGEVYLIRSSPAEGGRARLERRPYALPGDPFPKYEPHLFHIDTGQRLQPAVDPFEHQWLRPRVYWNRAGTRFSWLQIDRGHQRLRVIEVDAQTGSVRNLIEERSQTFIWTAHTESLDLNLVTWLEKTDELLYVSERDGWRHLYLVDMETANMHQITQGPWIVRGIQFIDEDNRQIWFSAGGKNPDQDPYYLHFYRVNFDGTGLVALTEANGTHQVQFSPDRRFLIDTWSRIDHPPVTELRRASDGRLVRVLEQADITELSAAGWTAPIPFVAKGRDGQTDIYGVIHPPRPLDPHRKYPILESIYAGPQGFFVPKAFSPTDRFAWLTEAGFVVVQIDGMGTAHRSKAFHDVCYKNLKDAGLPDRILWIQAAARQYPWMDLDRVGVFGHSAGGQNAAAAVLFHGDFYKAAVASCGCHDNRLDKASWNEQWMGYMPADQIWQNSPDNWYARSSNIENAHRLQGKLLLMVGELDTNVPPENTLRFVDALIRADKDFEFLLLPNTGHSMGGAYGQRRIRDFFLRHLGGPQPAAPPAAVTPDAS</sequence>
<dbReference type="InterPro" id="IPR029058">
    <property type="entry name" value="AB_hydrolase_fold"/>
</dbReference>
<dbReference type="InterPro" id="IPR037140">
    <property type="entry name" value="VHL_beta_dom_sf"/>
</dbReference>
<dbReference type="RefSeq" id="WP_165106344.1">
    <property type="nucleotide sequence ID" value="NZ_JAAKYA010000029.1"/>
</dbReference>
<dbReference type="EMBL" id="JAAKYA010000029">
    <property type="protein sequence ID" value="NGO38724.1"/>
    <property type="molecule type" value="Genomic_DNA"/>
</dbReference>
<dbReference type="CDD" id="cd05468">
    <property type="entry name" value="pVHL"/>
    <property type="match status" value="1"/>
</dbReference>
<gene>
    <name evidence="5" type="ORF">G4L39_04855</name>
</gene>
<feature type="region of interest" description="Disordered" evidence="1">
    <location>
        <begin position="800"/>
        <end position="832"/>
    </location>
</feature>
<feature type="domain" description="von Hippel-Lindau disease tumour suppressor beta" evidence="4">
    <location>
        <begin position="730"/>
        <end position="782"/>
    </location>
</feature>
<dbReference type="InterPro" id="IPR050278">
    <property type="entry name" value="Serine_Prot_S9B/DPPIV"/>
</dbReference>
<dbReference type="SUPFAM" id="SSF82171">
    <property type="entry name" value="DPP6 N-terminal domain-like"/>
    <property type="match status" value="1"/>
</dbReference>
<name>A0A6M1RTJ3_9BACT</name>
<keyword evidence="6" id="KW-1185">Reference proteome</keyword>
<dbReference type="PANTHER" id="PTHR11731">
    <property type="entry name" value="PROTEASE FAMILY S9B,C DIPEPTIDYL-PEPTIDASE IV-RELATED"/>
    <property type="match status" value="1"/>
</dbReference>
<dbReference type="InterPro" id="IPR002469">
    <property type="entry name" value="Peptidase_S9B_N"/>
</dbReference>
<dbReference type="Gene3D" id="2.60.40.780">
    <property type="entry name" value="von Hippel-Lindau disease tumour suppressor, beta domain"/>
    <property type="match status" value="1"/>
</dbReference>
<dbReference type="SUPFAM" id="SSF53474">
    <property type="entry name" value="alpha/beta-Hydrolases"/>
    <property type="match status" value="1"/>
</dbReference>
<dbReference type="Gene3D" id="3.40.50.1820">
    <property type="entry name" value="alpha/beta hydrolase"/>
    <property type="match status" value="1"/>
</dbReference>
<dbReference type="PANTHER" id="PTHR11731:SF118">
    <property type="entry name" value="BLR1971 PROTEIN"/>
    <property type="match status" value="1"/>
</dbReference>
<dbReference type="GO" id="GO:0006508">
    <property type="term" value="P:proteolysis"/>
    <property type="evidence" value="ECO:0007669"/>
    <property type="project" value="InterPro"/>
</dbReference>
<evidence type="ECO:0000256" key="1">
    <source>
        <dbReference type="SAM" id="MobiDB-lite"/>
    </source>
</evidence>
<dbReference type="Gene3D" id="2.140.10.30">
    <property type="entry name" value="Dipeptidylpeptidase IV, N-terminal domain"/>
    <property type="match status" value="1"/>
</dbReference>
<dbReference type="InterPro" id="IPR024079">
    <property type="entry name" value="MetalloPept_cat_dom_sf"/>
</dbReference>
<evidence type="ECO:0000259" key="3">
    <source>
        <dbReference type="Pfam" id="PF00930"/>
    </source>
</evidence>
<reference evidence="5 6" key="1">
    <citation type="submission" date="2020-02" db="EMBL/GenBank/DDBJ databases">
        <title>Draft genome sequence of Limisphaera ngatamarikiensis NGM72.4T, a thermophilic Verrucomicrobia grouped in subdivision 3.</title>
        <authorList>
            <person name="Carere C.R."/>
            <person name="Steen J."/>
            <person name="Hugenholtz P."/>
            <person name="Stott M.B."/>
        </authorList>
    </citation>
    <scope>NUCLEOTIDE SEQUENCE [LARGE SCALE GENOMIC DNA]</scope>
    <source>
        <strain evidence="5 6">NGM72.4</strain>
    </source>
</reference>
<dbReference type="Proteomes" id="UP000477311">
    <property type="component" value="Unassembled WGS sequence"/>
</dbReference>
<organism evidence="5 6">
    <name type="scientific">Limisphaera ngatamarikiensis</name>
    <dbReference type="NCBI Taxonomy" id="1324935"/>
    <lineage>
        <taxon>Bacteria</taxon>
        <taxon>Pseudomonadati</taxon>
        <taxon>Verrucomicrobiota</taxon>
        <taxon>Verrucomicrobiia</taxon>
        <taxon>Limisphaerales</taxon>
        <taxon>Limisphaeraceae</taxon>
        <taxon>Limisphaera</taxon>
    </lineage>
</organism>
<evidence type="ECO:0000259" key="2">
    <source>
        <dbReference type="Pfam" id="PF00326"/>
    </source>
</evidence>
<dbReference type="Pfam" id="PF01847">
    <property type="entry name" value="VHL"/>
    <property type="match status" value="1"/>
</dbReference>
<dbReference type="InterPro" id="IPR022772">
    <property type="entry name" value="VHL_tumour_suppress_b/a_dom"/>
</dbReference>
<feature type="domain" description="Peptidase S9 prolyl oligopeptidase catalytic" evidence="2">
    <location>
        <begin position="1210"/>
        <end position="1411"/>
    </location>
</feature>
<evidence type="ECO:0000259" key="4">
    <source>
        <dbReference type="Pfam" id="PF01847"/>
    </source>
</evidence>
<dbReference type="Gene3D" id="3.40.390.10">
    <property type="entry name" value="Collagenase (Catalytic Domain)"/>
    <property type="match status" value="1"/>
</dbReference>
<dbReference type="GO" id="GO:0008237">
    <property type="term" value="F:metallopeptidase activity"/>
    <property type="evidence" value="ECO:0007669"/>
    <property type="project" value="InterPro"/>
</dbReference>